<proteinExistence type="predicted"/>
<reference evidence="1 2" key="1">
    <citation type="journal article" date="2014" name="Nature">
        <title>The genome of the recently domesticated crop plant sugar beet (Beta vulgaris).</title>
        <authorList>
            <person name="Dohm J.C."/>
            <person name="Minoche A.E."/>
            <person name="Holtgrawe D."/>
            <person name="Capella-Gutierrez S."/>
            <person name="Zakrzewski F."/>
            <person name="Tafer H."/>
            <person name="Rupp O."/>
            <person name="Sorensen T.R."/>
            <person name="Stracke R."/>
            <person name="Reinhardt R."/>
            <person name="Goesmann A."/>
            <person name="Kraft T."/>
            <person name="Schulz B."/>
            <person name="Stadler P.F."/>
            <person name="Schmidt T."/>
            <person name="Gabaldon T."/>
            <person name="Lehrach H."/>
            <person name="Weisshaar B."/>
            <person name="Himmelbauer H."/>
        </authorList>
    </citation>
    <scope>NUCLEOTIDE SEQUENCE [LARGE SCALE GENOMIC DNA]</scope>
    <source>
        <tissue evidence="1">Taproot</tissue>
    </source>
</reference>
<protein>
    <submittedName>
        <fullName evidence="1">Uncharacterized protein</fullName>
    </submittedName>
</protein>
<dbReference type="Proteomes" id="UP000035740">
    <property type="component" value="Unassembled WGS sequence"/>
</dbReference>
<organism evidence="1 2">
    <name type="scientific">Beta vulgaris subsp. vulgaris</name>
    <name type="common">Beet</name>
    <dbReference type="NCBI Taxonomy" id="3555"/>
    <lineage>
        <taxon>Eukaryota</taxon>
        <taxon>Viridiplantae</taxon>
        <taxon>Streptophyta</taxon>
        <taxon>Embryophyta</taxon>
        <taxon>Tracheophyta</taxon>
        <taxon>Spermatophyta</taxon>
        <taxon>Magnoliopsida</taxon>
        <taxon>eudicotyledons</taxon>
        <taxon>Gunneridae</taxon>
        <taxon>Pentapetalae</taxon>
        <taxon>Caryophyllales</taxon>
        <taxon>Chenopodiaceae</taxon>
        <taxon>Betoideae</taxon>
        <taxon>Beta</taxon>
    </lineage>
</organism>
<gene>
    <name evidence="1" type="ORF">BVRB_028620</name>
</gene>
<accession>A0A0J8B1G5</accession>
<dbReference type="AlphaFoldDB" id="A0A0J8B1G5"/>
<keyword evidence="2" id="KW-1185">Reference proteome</keyword>
<sequence>CRCYQRLEDASLYVLRCSIRVWRHCKSCFKSG</sequence>
<dbReference type="Gramene" id="KMS93722">
    <property type="protein sequence ID" value="KMS93722"/>
    <property type="gene ID" value="BVRB_028620"/>
</dbReference>
<dbReference type="EMBL" id="KQ099646">
    <property type="protein sequence ID" value="KMS93722.1"/>
    <property type="molecule type" value="Genomic_DNA"/>
</dbReference>
<evidence type="ECO:0000313" key="2">
    <source>
        <dbReference type="Proteomes" id="UP000035740"/>
    </source>
</evidence>
<evidence type="ECO:0000313" key="1">
    <source>
        <dbReference type="EMBL" id="KMS93722.1"/>
    </source>
</evidence>
<feature type="non-terminal residue" evidence="1">
    <location>
        <position position="1"/>
    </location>
</feature>
<name>A0A0J8B1G5_BETVV</name>